<keyword evidence="1" id="KW-1133">Transmembrane helix</keyword>
<keyword evidence="1" id="KW-0472">Membrane</keyword>
<dbReference type="InterPro" id="IPR013373">
    <property type="entry name" value="Flagellin/pilin_N_arc"/>
</dbReference>
<name>A2SPH4_METLZ</name>
<sequence>MILPGSQKNDAVSPVIGTIFLIALTIVLIGVVGAAMMSYGLPEPAPILGISIGQQGNIITVTHLNGDVLPAGSYKIFIGSVDKTAAFGGNVDFGPGITLSWDSGTEAVDTVSVVYTSDKGVSTLLAEKKIGKAGSGGGGSGSGGGGSGIASFEDTYTIITKVDWQTFLDNVNASISGLSLGHGIVYVDNGEYWVSLDNKRVSKAEAATNPSIQEYMDIYRDNRLVMIDLSKKMYTEDDMDPTDFSKPWKSTPYPTIGSLYEYGGALYMDAIVVSNIIKPSRDPSTADWIQIADVK</sequence>
<evidence type="ECO:0000313" key="3">
    <source>
        <dbReference type="EMBL" id="ABN06230.1"/>
    </source>
</evidence>
<dbReference type="RefSeq" id="WP_011832431.1">
    <property type="nucleotide sequence ID" value="NC_008942.1"/>
</dbReference>
<dbReference type="EMBL" id="CP000559">
    <property type="protein sequence ID" value="ABN06230.1"/>
    <property type="molecule type" value="Genomic_DNA"/>
</dbReference>
<organism evidence="3 4">
    <name type="scientific">Methanocorpusculum labreanum (strain ATCC 43576 / DSM 4855 / Z)</name>
    <dbReference type="NCBI Taxonomy" id="410358"/>
    <lineage>
        <taxon>Archaea</taxon>
        <taxon>Methanobacteriati</taxon>
        <taxon>Methanobacteriota</taxon>
        <taxon>Stenosarchaea group</taxon>
        <taxon>Methanomicrobia</taxon>
        <taxon>Methanomicrobiales</taxon>
        <taxon>Methanocorpusculaceae</taxon>
        <taxon>Methanocorpusculum</taxon>
    </lineage>
</organism>
<evidence type="ECO:0000259" key="2">
    <source>
        <dbReference type="Pfam" id="PF07790"/>
    </source>
</evidence>
<gene>
    <name evidence="3" type="ordered locus">Mlab_0052</name>
</gene>
<feature type="domain" description="Archaeal Type IV pilin N-terminal" evidence="2">
    <location>
        <begin position="10"/>
        <end position="78"/>
    </location>
</feature>
<dbReference type="eggNOG" id="arCOG02416">
    <property type="taxonomic scope" value="Archaea"/>
</dbReference>
<dbReference type="OrthoDB" id="375991at2157"/>
<dbReference type="Pfam" id="PF07790">
    <property type="entry name" value="Pilin_N"/>
    <property type="match status" value="1"/>
</dbReference>
<feature type="transmembrane region" description="Helical" evidence="1">
    <location>
        <begin position="12"/>
        <end position="37"/>
    </location>
</feature>
<dbReference type="KEGG" id="mla:Mlab_0052"/>
<dbReference type="InterPro" id="IPR012859">
    <property type="entry name" value="Pilin_N_archaeal"/>
</dbReference>
<reference evidence="3 4" key="1">
    <citation type="journal article" date="2009" name="Stand. Genomic Sci.">
        <title>Complete genome sequence of Methanocorpusculum labreanum type strain Z.</title>
        <authorList>
            <person name="Anderson I.J."/>
            <person name="Sieprawska-Lupa M."/>
            <person name="Goltsman E."/>
            <person name="Lapidus A."/>
            <person name="Copeland A."/>
            <person name="Glavina Del Rio T."/>
            <person name="Tice H."/>
            <person name="Dalin E."/>
            <person name="Barry K."/>
            <person name="Pitluck S."/>
            <person name="Hauser L."/>
            <person name="Land M."/>
            <person name="Lucas S."/>
            <person name="Richardson P."/>
            <person name="Whitman W.B."/>
            <person name="Kyrpides N.C."/>
        </authorList>
    </citation>
    <scope>NUCLEOTIDE SEQUENCE [LARGE SCALE GENOMIC DNA]</scope>
    <source>
        <strain evidence="4">ATCC 43576 / DSM 4855 / Z</strain>
    </source>
</reference>
<dbReference type="HOGENOM" id="CLU_942030_0_0_2"/>
<protein>
    <recommendedName>
        <fullName evidence="2">Archaeal Type IV pilin N-terminal domain-containing protein</fullName>
    </recommendedName>
</protein>
<accession>A2SPH4</accession>
<keyword evidence="1" id="KW-0812">Transmembrane</keyword>
<dbReference type="GeneID" id="4795292"/>
<dbReference type="NCBIfam" id="TIGR02537">
    <property type="entry name" value="arch_flag_Nterm"/>
    <property type="match status" value="1"/>
</dbReference>
<proteinExistence type="predicted"/>
<dbReference type="AlphaFoldDB" id="A2SPH4"/>
<dbReference type="Proteomes" id="UP000000365">
    <property type="component" value="Chromosome"/>
</dbReference>
<keyword evidence="4" id="KW-1185">Reference proteome</keyword>
<dbReference type="STRING" id="410358.Mlab_0052"/>
<evidence type="ECO:0000256" key="1">
    <source>
        <dbReference type="SAM" id="Phobius"/>
    </source>
</evidence>
<evidence type="ECO:0000313" key="4">
    <source>
        <dbReference type="Proteomes" id="UP000000365"/>
    </source>
</evidence>